<dbReference type="SMART" id="SM00668">
    <property type="entry name" value="CTLH"/>
    <property type="match status" value="1"/>
</dbReference>
<dbReference type="PROSITE" id="PS50896">
    <property type="entry name" value="LISH"/>
    <property type="match status" value="1"/>
</dbReference>
<dbReference type="Pfam" id="PF08513">
    <property type="entry name" value="LisH"/>
    <property type="match status" value="1"/>
</dbReference>
<organism evidence="2 3">
    <name type="scientific">Tieghemiomyces parasiticus</name>
    <dbReference type="NCBI Taxonomy" id="78921"/>
    <lineage>
        <taxon>Eukaryota</taxon>
        <taxon>Fungi</taxon>
        <taxon>Fungi incertae sedis</taxon>
        <taxon>Zoopagomycota</taxon>
        <taxon>Kickxellomycotina</taxon>
        <taxon>Dimargaritomycetes</taxon>
        <taxon>Dimargaritales</taxon>
        <taxon>Dimargaritaceae</taxon>
        <taxon>Tieghemiomyces</taxon>
    </lineage>
</organism>
<comment type="caution">
    <text evidence="2">The sequence shown here is derived from an EMBL/GenBank/DDBJ whole genome shotgun (WGS) entry which is preliminary data.</text>
</comment>
<keyword evidence="3" id="KW-1185">Reference proteome</keyword>
<dbReference type="InterPro" id="IPR013144">
    <property type="entry name" value="CRA_dom"/>
</dbReference>
<dbReference type="AlphaFoldDB" id="A0A9W7ZRP3"/>
<dbReference type="InterPro" id="IPR050618">
    <property type="entry name" value="Ubq-SigPath_Reg"/>
</dbReference>
<dbReference type="InterPro" id="IPR006595">
    <property type="entry name" value="CTLH_C"/>
</dbReference>
<dbReference type="InterPro" id="IPR006594">
    <property type="entry name" value="LisH"/>
</dbReference>
<dbReference type="Pfam" id="PF10607">
    <property type="entry name" value="CTLH"/>
    <property type="match status" value="1"/>
</dbReference>
<evidence type="ECO:0000259" key="1">
    <source>
        <dbReference type="PROSITE" id="PS50897"/>
    </source>
</evidence>
<accession>A0A9W7ZRP3</accession>
<name>A0A9W7ZRP3_9FUNG</name>
<evidence type="ECO:0000313" key="2">
    <source>
        <dbReference type="EMBL" id="KAJ1908705.1"/>
    </source>
</evidence>
<dbReference type="OrthoDB" id="2415936at2759"/>
<protein>
    <recommendedName>
        <fullName evidence="1">CTLH domain-containing protein</fullName>
    </recommendedName>
</protein>
<dbReference type="PANTHER" id="PTHR12864">
    <property type="entry name" value="RAN BINDING PROTEIN 9-RELATED"/>
    <property type="match status" value="1"/>
</dbReference>
<proteinExistence type="predicted"/>
<dbReference type="SMART" id="SM00757">
    <property type="entry name" value="CRA"/>
    <property type="match status" value="1"/>
</dbReference>
<sequence length="233" mass="26382">MASTGTKPAIPFEDWQQRLSEVAPNKSELNRLIMDYLVIEGYKDAAQKFAEECGMSSNSDLDFIEERMRIRFAVQSGNIEEAVERVNDLDPEILDTHPQLYFHLQQQRLIELIRTGNIEDALMFAQEELAPRGEEFPELLDELEKTMTLLVFDPTANVQSPVSNLLDFSQRQKVAIELNSAILAARSCPHDPKLPSIVKLLQWSQSQLDEAVDYPHLLNPLTGKLETNDGSQA</sequence>
<dbReference type="SMART" id="SM00667">
    <property type="entry name" value="LisH"/>
    <property type="match status" value="1"/>
</dbReference>
<dbReference type="EMBL" id="JANBPT010001339">
    <property type="protein sequence ID" value="KAJ1908705.1"/>
    <property type="molecule type" value="Genomic_DNA"/>
</dbReference>
<dbReference type="Proteomes" id="UP001150569">
    <property type="component" value="Unassembled WGS sequence"/>
</dbReference>
<dbReference type="PROSITE" id="PS50897">
    <property type="entry name" value="CTLH"/>
    <property type="match status" value="1"/>
</dbReference>
<reference evidence="2" key="1">
    <citation type="submission" date="2022-07" db="EMBL/GenBank/DDBJ databases">
        <title>Phylogenomic reconstructions and comparative analyses of Kickxellomycotina fungi.</title>
        <authorList>
            <person name="Reynolds N.K."/>
            <person name="Stajich J.E."/>
            <person name="Barry K."/>
            <person name="Grigoriev I.V."/>
            <person name="Crous P."/>
            <person name="Smith M.E."/>
        </authorList>
    </citation>
    <scope>NUCLEOTIDE SEQUENCE</scope>
    <source>
        <strain evidence="2">RSA 861</strain>
    </source>
</reference>
<gene>
    <name evidence="2" type="ORF">IWQ60_011571</name>
</gene>
<dbReference type="InterPro" id="IPR024964">
    <property type="entry name" value="CTLH/CRA"/>
</dbReference>
<feature type="domain" description="CTLH" evidence="1">
    <location>
        <begin position="63"/>
        <end position="120"/>
    </location>
</feature>
<evidence type="ECO:0000313" key="3">
    <source>
        <dbReference type="Proteomes" id="UP001150569"/>
    </source>
</evidence>